<name>A0A934WX58_9BACT</name>
<organism evidence="3 4">
    <name type="scientific">Marivirga aurantiaca</name>
    <dbReference type="NCBI Taxonomy" id="2802615"/>
    <lineage>
        <taxon>Bacteria</taxon>
        <taxon>Pseudomonadati</taxon>
        <taxon>Bacteroidota</taxon>
        <taxon>Cytophagia</taxon>
        <taxon>Cytophagales</taxon>
        <taxon>Marivirgaceae</taxon>
        <taxon>Marivirga</taxon>
    </lineage>
</organism>
<dbReference type="Pfam" id="PF09835">
    <property type="entry name" value="DUF2062"/>
    <property type="match status" value="1"/>
</dbReference>
<dbReference type="Proteomes" id="UP000611723">
    <property type="component" value="Unassembled WGS sequence"/>
</dbReference>
<dbReference type="InterPro" id="IPR018639">
    <property type="entry name" value="DUF2062"/>
</dbReference>
<keyword evidence="1" id="KW-1133">Transmembrane helix</keyword>
<dbReference type="EMBL" id="JAEQBW010000001">
    <property type="protein sequence ID" value="MBK6264455.1"/>
    <property type="molecule type" value="Genomic_DNA"/>
</dbReference>
<reference evidence="3" key="1">
    <citation type="submission" date="2021-01" db="EMBL/GenBank/DDBJ databases">
        <title>Marivirga aurantiaca sp. nov., isolated from intertidal surface sediments.</title>
        <authorList>
            <person name="Zhang M."/>
        </authorList>
    </citation>
    <scope>NUCLEOTIDE SEQUENCE</scope>
    <source>
        <strain evidence="3">S37H4</strain>
    </source>
</reference>
<dbReference type="AlphaFoldDB" id="A0A934WX58"/>
<feature type="transmembrane region" description="Helical" evidence="1">
    <location>
        <begin position="122"/>
        <end position="144"/>
    </location>
</feature>
<keyword evidence="1" id="KW-0812">Transmembrane</keyword>
<dbReference type="RefSeq" id="WP_201430116.1">
    <property type="nucleotide sequence ID" value="NZ_JAEQBW010000001.1"/>
</dbReference>
<keyword evidence="4" id="KW-1185">Reference proteome</keyword>
<evidence type="ECO:0000313" key="4">
    <source>
        <dbReference type="Proteomes" id="UP000611723"/>
    </source>
</evidence>
<evidence type="ECO:0000256" key="1">
    <source>
        <dbReference type="SAM" id="Phobius"/>
    </source>
</evidence>
<sequence>MIQFFNFHRDKYWFRLKRYVMGILKSHKSDKTIAWSYSLGTFVAILPTPGFSTFIGLALIAVFKQLNKMAVLLAMIIWNIFTVVPVYWFSFKIGQMLSITSTTTLFSNGLANEILQYLKEFMVGNLLITIPVSIISYFVAMVLLRKSRLMREKRAMGKFKSGIR</sequence>
<accession>A0A934WX58</accession>
<feature type="domain" description="DUF2062" evidence="2">
    <location>
        <begin position="16"/>
        <end position="151"/>
    </location>
</feature>
<gene>
    <name evidence="3" type="ORF">JKA74_05350</name>
</gene>
<dbReference type="PANTHER" id="PTHR40547:SF1">
    <property type="entry name" value="SLL0298 PROTEIN"/>
    <property type="match status" value="1"/>
</dbReference>
<feature type="transmembrane region" description="Helical" evidence="1">
    <location>
        <begin position="70"/>
        <end position="89"/>
    </location>
</feature>
<comment type="caution">
    <text evidence="3">The sequence shown here is derived from an EMBL/GenBank/DDBJ whole genome shotgun (WGS) entry which is preliminary data.</text>
</comment>
<proteinExistence type="predicted"/>
<feature type="transmembrane region" description="Helical" evidence="1">
    <location>
        <begin position="34"/>
        <end position="63"/>
    </location>
</feature>
<protein>
    <submittedName>
        <fullName evidence="3">DUF2062 domain-containing protein</fullName>
    </submittedName>
</protein>
<evidence type="ECO:0000313" key="3">
    <source>
        <dbReference type="EMBL" id="MBK6264455.1"/>
    </source>
</evidence>
<evidence type="ECO:0000259" key="2">
    <source>
        <dbReference type="Pfam" id="PF09835"/>
    </source>
</evidence>
<keyword evidence="1" id="KW-0472">Membrane</keyword>
<dbReference type="PANTHER" id="PTHR40547">
    <property type="entry name" value="SLL0298 PROTEIN"/>
    <property type="match status" value="1"/>
</dbReference>